<keyword evidence="2" id="KW-1185">Reference proteome</keyword>
<dbReference type="KEGG" id="vg:26040699"/>
<dbReference type="InterPro" id="IPR014859">
    <property type="entry name" value="Phage_TAC_4"/>
</dbReference>
<evidence type="ECO:0008006" key="3">
    <source>
        <dbReference type="Google" id="ProtNLM"/>
    </source>
</evidence>
<dbReference type="OrthoDB" id="5891at10239"/>
<protein>
    <recommendedName>
        <fullName evidence="3">Tail assembly chaperone</fullName>
    </recommendedName>
</protein>
<proteinExistence type="predicted"/>
<sequence>MKLSDFYFEEKALVGKKMPILLPNGEDSGEWLNVVSPDADVAVKAGRAFIIAYRRGLARFEELEKAAKESGDYTEYNLAINELAEDLNRQLAAEVVNGWSFDEPFSKEAFNKLLDQFKALGTQVAAFHNAERKALQEKVDALYRFATYEFVDKHKIREFDSIADGHEQALIAMGVIDKKKRAARRGGPECPPLFISTFETYCDIKFTRHVREDAVVLFARESVTWQDLKAYLDVTQKQLSLFEIDIIMGLEAIFEGRNHG</sequence>
<evidence type="ECO:0000313" key="1">
    <source>
        <dbReference type="EMBL" id="ADA82267.1"/>
    </source>
</evidence>
<dbReference type="Pfam" id="PF08748">
    <property type="entry name" value="Phage_TAC_4"/>
    <property type="match status" value="1"/>
</dbReference>
<dbReference type="Proteomes" id="UP000001891">
    <property type="component" value="Segment"/>
</dbReference>
<dbReference type="GeneID" id="26040699"/>
<dbReference type="EMBL" id="GU196277">
    <property type="protein sequence ID" value="ADA82267.1"/>
    <property type="molecule type" value="Genomic_DNA"/>
</dbReference>
<dbReference type="RefSeq" id="YP_009168804.1">
    <property type="nucleotide sequence ID" value="NC_027993.1"/>
</dbReference>
<accession>D2XJ88</accession>
<organism evidence="1 2">
    <name type="scientific">Escherichia phage K1G</name>
    <dbReference type="NCBI Taxonomy" id="698486"/>
    <lineage>
        <taxon>Viruses</taxon>
        <taxon>Duplodnaviria</taxon>
        <taxon>Heunggongvirae</taxon>
        <taxon>Uroviricota</taxon>
        <taxon>Caudoviricetes</taxon>
        <taxon>Sarkviridae</taxon>
        <taxon>Guernseyvirinae</taxon>
        <taxon>Kagunavirus</taxon>
        <taxon>Kagunavirus K1G</taxon>
    </lineage>
</organism>
<reference evidence="1 2" key="1">
    <citation type="journal article" date="2010" name="Virology">
        <title>A tale of tails: Sialidase is key to success in a model of phage therapy against K1-capsulated Escherichia coli.</title>
        <authorList>
            <person name="Bull J.J."/>
            <person name="Vimr E.R."/>
            <person name="Molineux I.J."/>
        </authorList>
    </citation>
    <scope>NUCLEOTIDE SEQUENCE</scope>
</reference>
<dbReference type="Pfam" id="PF23812">
    <property type="entry name" value="Phage_TAC_18"/>
    <property type="match status" value="1"/>
</dbReference>
<dbReference type="InterPro" id="IPR056919">
    <property type="entry name" value="Phage_TAC_18"/>
</dbReference>
<name>D2XJ88_9CAUD</name>
<evidence type="ECO:0000313" key="2">
    <source>
        <dbReference type="Proteomes" id="UP000001891"/>
    </source>
</evidence>